<keyword evidence="1" id="KW-1133">Transmembrane helix</keyword>
<sequence>MCSVIFLVTVKYYIVMPLVLSILFSSYFRFCFYYQNLSFRNSGITSYFIFMKPFVCERTRHHQRLCVMHMIPPP</sequence>
<feature type="transmembrane region" description="Helical" evidence="1">
    <location>
        <begin position="12"/>
        <end position="32"/>
    </location>
</feature>
<dbReference type="EMBL" id="GEDG01015462">
    <property type="protein sequence ID" value="JAP23446.1"/>
    <property type="molecule type" value="Transcribed_RNA"/>
</dbReference>
<name>A0A0V0HV13_SOLCH</name>
<organism evidence="2">
    <name type="scientific">Solanum chacoense</name>
    <name type="common">Chaco potato</name>
    <dbReference type="NCBI Taxonomy" id="4108"/>
    <lineage>
        <taxon>Eukaryota</taxon>
        <taxon>Viridiplantae</taxon>
        <taxon>Streptophyta</taxon>
        <taxon>Embryophyta</taxon>
        <taxon>Tracheophyta</taxon>
        <taxon>Spermatophyta</taxon>
        <taxon>Magnoliopsida</taxon>
        <taxon>eudicotyledons</taxon>
        <taxon>Gunneridae</taxon>
        <taxon>Pentapetalae</taxon>
        <taxon>asterids</taxon>
        <taxon>lamiids</taxon>
        <taxon>Solanales</taxon>
        <taxon>Solanaceae</taxon>
        <taxon>Solanoideae</taxon>
        <taxon>Solaneae</taxon>
        <taxon>Solanum</taxon>
    </lineage>
</organism>
<keyword evidence="1" id="KW-0472">Membrane</keyword>
<evidence type="ECO:0000313" key="2">
    <source>
        <dbReference type="EMBL" id="JAP23446.1"/>
    </source>
</evidence>
<accession>A0A0V0HV13</accession>
<dbReference type="AlphaFoldDB" id="A0A0V0HV13"/>
<proteinExistence type="predicted"/>
<reference evidence="2" key="1">
    <citation type="submission" date="2015-12" db="EMBL/GenBank/DDBJ databases">
        <title>Gene expression during late stages of embryo sac development: a critical building block for successful pollen-pistil interactions.</title>
        <authorList>
            <person name="Liu Y."/>
            <person name="Joly V."/>
            <person name="Sabar M."/>
            <person name="Matton D.P."/>
        </authorList>
    </citation>
    <scope>NUCLEOTIDE SEQUENCE</scope>
</reference>
<evidence type="ECO:0000256" key="1">
    <source>
        <dbReference type="SAM" id="Phobius"/>
    </source>
</evidence>
<keyword evidence="1" id="KW-0812">Transmembrane</keyword>
<protein>
    <submittedName>
        <fullName evidence="2">Putative ovule protein</fullName>
    </submittedName>
</protein>